<organism evidence="1 2">
    <name type="scientific">Legionella drancourtii LLAP12</name>
    <dbReference type="NCBI Taxonomy" id="658187"/>
    <lineage>
        <taxon>Bacteria</taxon>
        <taxon>Pseudomonadati</taxon>
        <taxon>Pseudomonadota</taxon>
        <taxon>Gammaproteobacteria</taxon>
        <taxon>Legionellales</taxon>
        <taxon>Legionellaceae</taxon>
        <taxon>Legionella</taxon>
    </lineage>
</organism>
<evidence type="ECO:0000313" key="1">
    <source>
        <dbReference type="EMBL" id="EHL29748.1"/>
    </source>
</evidence>
<dbReference type="EMBL" id="JH413846">
    <property type="protein sequence ID" value="EHL29748.1"/>
    <property type="molecule type" value="Genomic_DNA"/>
</dbReference>
<name>G9ESK2_9GAMM</name>
<dbReference type="HOGENOM" id="CLU_3154353_0_0_6"/>
<protein>
    <submittedName>
        <fullName evidence="1">Uncharacterized protein</fullName>
    </submittedName>
</protein>
<dbReference type="Proteomes" id="UP000002770">
    <property type="component" value="Unassembled WGS sequence"/>
</dbReference>
<accession>G9ESK2</accession>
<keyword evidence="2" id="KW-1185">Reference proteome</keyword>
<gene>
    <name evidence="1" type="ORF">LDG_8338</name>
</gene>
<sequence length="48" mass="5358">MGFYIGYGTNDKQQTFAYGCKRKMPISKTFFATGVAKSLITKLDTNNT</sequence>
<dbReference type="STRING" id="658187.LDG_8338"/>
<proteinExistence type="predicted"/>
<reference evidence="1 2" key="1">
    <citation type="journal article" date="2011" name="BMC Genomics">
        <title>Insight into cross-talk between intra-amoebal pathogens.</title>
        <authorList>
            <person name="Gimenez G."/>
            <person name="Bertelli C."/>
            <person name="Moliner C."/>
            <person name="Robert C."/>
            <person name="Raoult D."/>
            <person name="Fournier P.E."/>
            <person name="Greub G."/>
        </authorList>
    </citation>
    <scope>NUCLEOTIDE SEQUENCE [LARGE SCALE GENOMIC DNA]</scope>
    <source>
        <strain evidence="1 2">LLAP12</strain>
    </source>
</reference>
<dbReference type="InParanoid" id="G9ESK2"/>
<evidence type="ECO:0000313" key="2">
    <source>
        <dbReference type="Proteomes" id="UP000002770"/>
    </source>
</evidence>
<dbReference type="AlphaFoldDB" id="G9ESK2"/>